<accession>A0A0Q0SCF1</accession>
<organism evidence="1 2">
    <name type="scientific">Flavobacterium aquidurense</name>
    <dbReference type="NCBI Taxonomy" id="362413"/>
    <lineage>
        <taxon>Bacteria</taxon>
        <taxon>Pseudomonadati</taxon>
        <taxon>Bacteroidota</taxon>
        <taxon>Flavobacteriia</taxon>
        <taxon>Flavobacteriales</taxon>
        <taxon>Flavobacteriaceae</taxon>
        <taxon>Flavobacterium</taxon>
    </lineage>
</organism>
<dbReference type="Proteomes" id="UP000050443">
    <property type="component" value="Unassembled WGS sequence"/>
</dbReference>
<reference evidence="1 2" key="1">
    <citation type="submission" date="2014-09" db="EMBL/GenBank/DDBJ databases">
        <title>Genome sequence of Flavobacterium aquidurense RC62.</title>
        <authorList>
            <person name="Kim J.F."/>
            <person name="Kwak M.-J."/>
        </authorList>
    </citation>
    <scope>NUCLEOTIDE SEQUENCE [LARGE SCALE GENOMIC DNA]</scope>
    <source>
        <strain evidence="1 2">RC62</strain>
    </source>
</reference>
<dbReference type="PATRIC" id="fig|362413.3.peg.3621"/>
<dbReference type="EMBL" id="JRLF01000006">
    <property type="protein sequence ID" value="KQB42689.1"/>
    <property type="molecule type" value="Genomic_DNA"/>
</dbReference>
<dbReference type="STRING" id="362413.RC62_3696"/>
<protein>
    <submittedName>
        <fullName evidence="1">Uncharacterized protein</fullName>
    </submittedName>
</protein>
<name>A0A0Q0SCF1_9FLAO</name>
<dbReference type="AlphaFoldDB" id="A0A0Q0SCF1"/>
<evidence type="ECO:0000313" key="1">
    <source>
        <dbReference type="EMBL" id="KQB42689.1"/>
    </source>
</evidence>
<sequence length="48" mass="5633">MSMPFLYLKSSTISYTFYNLSFSKTLKKLKILTFTPWSTKLCCATKRL</sequence>
<gene>
    <name evidence="1" type="ORF">RC62_3696</name>
</gene>
<comment type="caution">
    <text evidence="1">The sequence shown here is derived from an EMBL/GenBank/DDBJ whole genome shotgun (WGS) entry which is preliminary data.</text>
</comment>
<proteinExistence type="predicted"/>
<evidence type="ECO:0000313" key="2">
    <source>
        <dbReference type="Proteomes" id="UP000050443"/>
    </source>
</evidence>